<dbReference type="InterPro" id="IPR029044">
    <property type="entry name" value="Nucleotide-diphossugar_trans"/>
</dbReference>
<dbReference type="PANTHER" id="PTHR22572">
    <property type="entry name" value="SUGAR-1-PHOSPHATE GUANYL TRANSFERASE"/>
    <property type="match status" value="1"/>
</dbReference>
<accession>A0AAP1G9K6</accession>
<organism evidence="2 3">
    <name type="scientific">Burkholderia latens</name>
    <dbReference type="NCBI Taxonomy" id="488446"/>
    <lineage>
        <taxon>Bacteria</taxon>
        <taxon>Pseudomonadati</taxon>
        <taxon>Pseudomonadota</taxon>
        <taxon>Betaproteobacteria</taxon>
        <taxon>Burkholderiales</taxon>
        <taxon>Burkholderiaceae</taxon>
        <taxon>Burkholderia</taxon>
        <taxon>Burkholderia cepacia complex</taxon>
    </lineage>
</organism>
<name>A0AAP1G9K6_9BURK</name>
<protein>
    <submittedName>
        <fullName evidence="2">Nucleotidyl transferase</fullName>
    </submittedName>
</protein>
<feature type="domain" description="Nucleotidyl transferase" evidence="1">
    <location>
        <begin position="8"/>
        <end position="204"/>
    </location>
</feature>
<keyword evidence="2" id="KW-0808">Transferase</keyword>
<proteinExistence type="predicted"/>
<dbReference type="Proteomes" id="UP000056450">
    <property type="component" value="Unassembled WGS sequence"/>
</dbReference>
<reference evidence="2 3" key="1">
    <citation type="submission" date="2015-11" db="EMBL/GenBank/DDBJ databases">
        <title>Expanding the genomic diversity of Burkholderia species for the development of highly accurate diagnostics.</title>
        <authorList>
            <person name="Sahl J."/>
            <person name="Keim P."/>
            <person name="Wagner D."/>
        </authorList>
    </citation>
    <scope>NUCLEOTIDE SEQUENCE [LARGE SCALE GENOMIC DNA]</scope>
    <source>
        <strain evidence="2 3">RF32-BP12</strain>
    </source>
</reference>
<dbReference type="RefSeq" id="WP_052110968.1">
    <property type="nucleotide sequence ID" value="NZ_LOTQ01000030.1"/>
</dbReference>
<dbReference type="InterPro" id="IPR050486">
    <property type="entry name" value="Mannose-1P_guanyltransferase"/>
</dbReference>
<evidence type="ECO:0000313" key="3">
    <source>
        <dbReference type="Proteomes" id="UP000056450"/>
    </source>
</evidence>
<gene>
    <name evidence="2" type="ORF">WI41_20385</name>
</gene>
<comment type="caution">
    <text evidence="2">The sequence shown here is derived from an EMBL/GenBank/DDBJ whole genome shotgun (WGS) entry which is preliminary data.</text>
</comment>
<dbReference type="EMBL" id="LOTQ01000030">
    <property type="protein sequence ID" value="KVA04463.1"/>
    <property type="molecule type" value="Genomic_DNA"/>
</dbReference>
<dbReference type="InterPro" id="IPR005835">
    <property type="entry name" value="NTP_transferase_dom"/>
</dbReference>
<dbReference type="Gene3D" id="3.90.550.10">
    <property type="entry name" value="Spore Coat Polysaccharide Biosynthesis Protein SpsA, Chain A"/>
    <property type="match status" value="1"/>
</dbReference>
<sequence>MSGVLPCLILAGGLGTRLRPVLGDEVPKALAPIGGEPFLCWMLKGLQEQRVTDVVLSLGFGSDRIREVLRTRSFGMTISIVDEDVPLGTGGGIVNAARAHGATDMIVMNGDTLSNLDLQRMCAFYRDTRADLVLAAAHMSDASRYGTLDFDPVSRRLSGFREKRPGYGYINAGAYVVNVRRLLGFDLPRTFSFEQDFLGERVAELDIRVFPAVTEFIDIGVPADYARAQTVVPRLVEAGIDET</sequence>
<dbReference type="SUPFAM" id="SSF53448">
    <property type="entry name" value="Nucleotide-diphospho-sugar transferases"/>
    <property type="match status" value="1"/>
</dbReference>
<dbReference type="Pfam" id="PF00483">
    <property type="entry name" value="NTP_transferase"/>
    <property type="match status" value="1"/>
</dbReference>
<evidence type="ECO:0000259" key="1">
    <source>
        <dbReference type="Pfam" id="PF00483"/>
    </source>
</evidence>
<dbReference type="AlphaFoldDB" id="A0AAP1G9K6"/>
<evidence type="ECO:0000313" key="2">
    <source>
        <dbReference type="EMBL" id="KVA04463.1"/>
    </source>
</evidence>
<dbReference type="GO" id="GO:0016740">
    <property type="term" value="F:transferase activity"/>
    <property type="evidence" value="ECO:0007669"/>
    <property type="project" value="UniProtKB-KW"/>
</dbReference>